<dbReference type="InterPro" id="IPR051122">
    <property type="entry name" value="SDR_DHRS6-like"/>
</dbReference>
<dbReference type="Proteomes" id="UP000032120">
    <property type="component" value="Unassembled WGS sequence"/>
</dbReference>
<organism evidence="3 4">
    <name type="scientific">Leucobacter komagatae</name>
    <dbReference type="NCBI Taxonomy" id="55969"/>
    <lineage>
        <taxon>Bacteria</taxon>
        <taxon>Bacillati</taxon>
        <taxon>Actinomycetota</taxon>
        <taxon>Actinomycetes</taxon>
        <taxon>Micrococcales</taxon>
        <taxon>Microbacteriaceae</taxon>
        <taxon>Leucobacter</taxon>
    </lineage>
</organism>
<dbReference type="PANTHER" id="PTHR43477:SF1">
    <property type="entry name" value="DIHYDROANTICAPSIN 7-DEHYDROGENASE"/>
    <property type="match status" value="1"/>
</dbReference>
<keyword evidence="2" id="KW-0560">Oxidoreductase</keyword>
<evidence type="ECO:0000256" key="1">
    <source>
        <dbReference type="ARBA" id="ARBA00006484"/>
    </source>
</evidence>
<dbReference type="PRINTS" id="PR00080">
    <property type="entry name" value="SDRFAMILY"/>
</dbReference>
<evidence type="ECO:0000313" key="4">
    <source>
        <dbReference type="Proteomes" id="UP000032120"/>
    </source>
</evidence>
<dbReference type="GO" id="GO:0016491">
    <property type="term" value="F:oxidoreductase activity"/>
    <property type="evidence" value="ECO:0007669"/>
    <property type="project" value="UniProtKB-KW"/>
</dbReference>
<proteinExistence type="inferred from homology"/>
<dbReference type="InterPro" id="IPR036291">
    <property type="entry name" value="NAD(P)-bd_dom_sf"/>
</dbReference>
<comment type="caution">
    <text evidence="3">The sequence shown here is derived from an EMBL/GenBank/DDBJ whole genome shotgun (WGS) entry which is preliminary data.</text>
</comment>
<dbReference type="InterPro" id="IPR020904">
    <property type="entry name" value="Sc_DH/Rdtase_CS"/>
</dbReference>
<protein>
    <recommendedName>
        <fullName evidence="5">NAD(P)-dependent dehydrogenase (Short-subunit alcohol dehydrogenase family)</fullName>
    </recommendedName>
</protein>
<evidence type="ECO:0000313" key="3">
    <source>
        <dbReference type="EMBL" id="KIP51287.1"/>
    </source>
</evidence>
<dbReference type="CDD" id="cd05233">
    <property type="entry name" value="SDR_c"/>
    <property type="match status" value="1"/>
</dbReference>
<sequence>MTGVLSDLTGKVVVVTGGASGIGHAVANSCLALGAEVVIADLASTPPVDVTSTDSVRALAERVGAVHGRCDILIAAAGAVFASAPDALDDASWDRLFAVNVKGVWRVVDALLPLMPSGASIVAVASGAGLRPSAELSAYAATKGAVIAYTRALAVDLSPRGIRANCVAPGIVDTPMHRDAQQLRGAQVAAAATGHAQYLIKRDGTPEELAAAILMLATNGYITGTTLAVDGGRTMH</sequence>
<dbReference type="EMBL" id="JXSQ01000049">
    <property type="protein sequence ID" value="KIP51287.1"/>
    <property type="molecule type" value="Genomic_DNA"/>
</dbReference>
<dbReference type="PRINTS" id="PR00081">
    <property type="entry name" value="GDHRDH"/>
</dbReference>
<dbReference type="FunFam" id="3.40.50.720:FF:000084">
    <property type="entry name" value="Short-chain dehydrogenase reductase"/>
    <property type="match status" value="1"/>
</dbReference>
<dbReference type="Gene3D" id="3.40.50.720">
    <property type="entry name" value="NAD(P)-binding Rossmann-like Domain"/>
    <property type="match status" value="1"/>
</dbReference>
<keyword evidence="4" id="KW-1185">Reference proteome</keyword>
<evidence type="ECO:0008006" key="5">
    <source>
        <dbReference type="Google" id="ProtNLM"/>
    </source>
</evidence>
<comment type="similarity">
    <text evidence="1">Belongs to the short-chain dehydrogenases/reductases (SDR) family.</text>
</comment>
<dbReference type="Pfam" id="PF13561">
    <property type="entry name" value="adh_short_C2"/>
    <property type="match status" value="1"/>
</dbReference>
<name>A0A0D0IJR2_9MICO</name>
<dbReference type="RefSeq" id="WP_042545524.1">
    <property type="nucleotide sequence ID" value="NZ_JXSQ01000049.1"/>
</dbReference>
<evidence type="ECO:0000256" key="2">
    <source>
        <dbReference type="ARBA" id="ARBA00023002"/>
    </source>
</evidence>
<dbReference type="InterPro" id="IPR002347">
    <property type="entry name" value="SDR_fam"/>
</dbReference>
<dbReference type="AlphaFoldDB" id="A0A0D0IJR2"/>
<accession>A0A0D0IJR2</accession>
<dbReference type="SUPFAM" id="SSF51735">
    <property type="entry name" value="NAD(P)-binding Rossmann-fold domains"/>
    <property type="match status" value="1"/>
</dbReference>
<reference evidence="3 4" key="1">
    <citation type="submission" date="2015-01" db="EMBL/GenBank/DDBJ databases">
        <title>Draft genome sequence of Leucobacter komagatae strain VKM ST2845.</title>
        <authorList>
            <person name="Karlyshev A.V."/>
            <person name="Kudryashova E.B."/>
        </authorList>
    </citation>
    <scope>NUCLEOTIDE SEQUENCE [LARGE SCALE GENOMIC DNA]</scope>
    <source>
        <strain evidence="3 4">VKM ST2845</strain>
    </source>
</reference>
<gene>
    <name evidence="3" type="ORF">SD72_16285</name>
</gene>
<dbReference type="OrthoDB" id="4481821at2"/>
<dbReference type="PANTHER" id="PTHR43477">
    <property type="entry name" value="DIHYDROANTICAPSIN 7-DEHYDROGENASE"/>
    <property type="match status" value="1"/>
</dbReference>
<dbReference type="PROSITE" id="PS00061">
    <property type="entry name" value="ADH_SHORT"/>
    <property type="match status" value="1"/>
</dbReference>